<keyword evidence="1 2" id="KW-0732">Signal</keyword>
<dbReference type="InterPro" id="IPR011040">
    <property type="entry name" value="Sialidase"/>
</dbReference>
<feature type="domain" description="Sialidase" evidence="3">
    <location>
        <begin position="793"/>
        <end position="1111"/>
    </location>
</feature>
<dbReference type="SUPFAM" id="SSF50939">
    <property type="entry name" value="Sialidases"/>
    <property type="match status" value="1"/>
</dbReference>
<dbReference type="CDD" id="cd15482">
    <property type="entry name" value="Sialidase_non-viral"/>
    <property type="match status" value="1"/>
</dbReference>
<name>A0A178ICH5_9BACT</name>
<keyword evidence="5" id="KW-1185">Reference proteome</keyword>
<evidence type="ECO:0000256" key="2">
    <source>
        <dbReference type="SAM" id="SignalP"/>
    </source>
</evidence>
<feature type="chain" id="PRO_5008088632" description="Sialidase domain-containing protein" evidence="2">
    <location>
        <begin position="29"/>
        <end position="1145"/>
    </location>
</feature>
<dbReference type="Pfam" id="PF13088">
    <property type="entry name" value="BNR_2"/>
    <property type="match status" value="1"/>
</dbReference>
<evidence type="ECO:0000313" key="4">
    <source>
        <dbReference type="EMBL" id="OAM87732.1"/>
    </source>
</evidence>
<dbReference type="NCBIfam" id="TIGR02601">
    <property type="entry name" value="autotrns_rpt"/>
    <property type="match status" value="1"/>
</dbReference>
<dbReference type="InterPro" id="IPR013425">
    <property type="entry name" value="Autotrns_rpt"/>
</dbReference>
<dbReference type="Gene3D" id="2.120.10.10">
    <property type="match status" value="2"/>
</dbReference>
<dbReference type="STRING" id="1184151.AW736_20925"/>
<proteinExistence type="predicted"/>
<dbReference type="PANTHER" id="PTHR43752">
    <property type="entry name" value="BNR/ASP-BOX REPEAT FAMILY PROTEIN"/>
    <property type="match status" value="1"/>
</dbReference>
<dbReference type="AlphaFoldDB" id="A0A178ICH5"/>
<comment type="caution">
    <text evidence="4">The sequence shown here is derived from an EMBL/GenBank/DDBJ whole genome shotgun (WGS) entry which is preliminary data.</text>
</comment>
<gene>
    <name evidence="4" type="ORF">AW736_20925</name>
</gene>
<organism evidence="4 5">
    <name type="scientific">Termitidicoccus mucosus</name>
    <dbReference type="NCBI Taxonomy" id="1184151"/>
    <lineage>
        <taxon>Bacteria</taxon>
        <taxon>Pseudomonadati</taxon>
        <taxon>Verrucomicrobiota</taxon>
        <taxon>Opitutia</taxon>
        <taxon>Opitutales</taxon>
        <taxon>Opitutaceae</taxon>
        <taxon>Termitidicoccus</taxon>
    </lineage>
</organism>
<sequence length="1145" mass="117792">MKIPRIPGVSSMIPCLAFLAVAALRAHAADAPAYWSGRALPDLNWSTLSNWNRHVPLEAIDGTLPVVFDRHSAAEGRRAPNLDFDARVAAVRFHGGGFTLRSDGARTLALALSATTAATAPLLNITGENTIGHRVAFTSGVANARAIHVDSGTLVFGPSGALDFNGALKPASGIALTYVSVNAGARLETNGPLVADSAAGGAGTARLCKEGEGDWVIGGTNNNLSRFGDLRVHGGRVVLDGSNALGSLTITNNPGSSGGRGVVIARPGASVANPVNFTNGAAAATAMVGGLNTTGTVAFTGRVSLASAGTDAGLEATEFFAAEGGTVVFRGVIANNHNTTAGRQGGVDKTGAGTVIFEGDNTYSLGTRVSAGTLLFNNTAGSAAGPGDVIVGEATVGGNGAISGALVAGGTASVIAPGGGAGCAGRVLRAGALDAARGVTLRGGPGGARLDLAGTLTGGGALVFDFAEAPASAPPGTLWTPVTFGAAQNVSVSQLRAANLPAGVEGAFAVTANTIEFLVGAGAPVIPSDPLAPPLGLKTYTDLGVMVDETMLAAEIAGGATPGGEDAAGPDGTREFAMADAGNKLRLGLGGTPSARWFAQPNVLWCCYSKDNGATWSEPRFVAAAVSADAADGSAGIPARDIADKNVRAPENSASGSIRALRSANDWEVFFTTPAGRTIGVSFREDDVRRMATAADLLRAPRGKFARESVAADKAGTGEDVMAARVCVAGDVLVDTAHPPDGYRLDEAAGMLVGAAADTSALHRAQQEPGTLYGVRSVRAPNGELLVLIPDGWFASTLRENANKQTALRSADGGATWRGPTFPFGETGKHYSAPLIVDRGTGRLFAFETLREVMVDGVARDAAYGWSVSDDSGVTWSAPEVIRRADNGGIWNGVGVIPATQTAAGTWVIGFHHGRVLRGELAEGGARRWTMPEFPRAAHPEFIAEINHLDELSVLATGGAALYAQYRTNAGFLGEMRSADDAATWGSPALTPLAQPDAPPMLFRLSDGRLIALHHNRAVRRTVAEPVHSEWLTMPAPTGAEIAERRAHPLSLNDWASRAEIWFSLSSDNGATWGESRLLLANALDETLKPANPNYQCSYADVVAADGVLHVFVPHRWQKVVHLKIDESRLGKFKTRAEFHAAAGQ</sequence>
<dbReference type="InterPro" id="IPR036278">
    <property type="entry name" value="Sialidase_sf"/>
</dbReference>
<dbReference type="PANTHER" id="PTHR43752:SF2">
    <property type="entry name" value="BNR_ASP-BOX REPEAT FAMILY PROTEIN"/>
    <property type="match status" value="1"/>
</dbReference>
<accession>A0A178ICH5</accession>
<evidence type="ECO:0000313" key="5">
    <source>
        <dbReference type="Proteomes" id="UP000078486"/>
    </source>
</evidence>
<feature type="signal peptide" evidence="2">
    <location>
        <begin position="1"/>
        <end position="28"/>
    </location>
</feature>
<dbReference type="EMBL" id="LRRQ01000160">
    <property type="protein sequence ID" value="OAM87732.1"/>
    <property type="molecule type" value="Genomic_DNA"/>
</dbReference>
<reference evidence="4 5" key="1">
    <citation type="submission" date="2016-01" db="EMBL/GenBank/DDBJ databases">
        <title>High potential of lignocellulose degradation of a new Verrucomicrobia species.</title>
        <authorList>
            <person name="Wang Y."/>
            <person name="Shi Y."/>
            <person name="Qiu Z."/>
            <person name="Liu S."/>
            <person name="Yang H."/>
        </authorList>
    </citation>
    <scope>NUCLEOTIDE SEQUENCE [LARGE SCALE GENOMIC DNA]</scope>
    <source>
        <strain evidence="4 5">TSB47</strain>
    </source>
</reference>
<dbReference type="Pfam" id="PF12951">
    <property type="entry name" value="PATR"/>
    <property type="match status" value="1"/>
</dbReference>
<protein>
    <recommendedName>
        <fullName evidence="3">Sialidase domain-containing protein</fullName>
    </recommendedName>
</protein>
<dbReference type="RefSeq" id="WP_068772241.1">
    <property type="nucleotide sequence ID" value="NZ_CP109796.1"/>
</dbReference>
<evidence type="ECO:0000259" key="3">
    <source>
        <dbReference type="Pfam" id="PF13088"/>
    </source>
</evidence>
<evidence type="ECO:0000256" key="1">
    <source>
        <dbReference type="ARBA" id="ARBA00022729"/>
    </source>
</evidence>
<dbReference type="Proteomes" id="UP000078486">
    <property type="component" value="Unassembled WGS sequence"/>
</dbReference>